<name>A0A081CAM0_VECG1</name>
<dbReference type="EMBL" id="DF820481">
    <property type="protein sequence ID" value="GAK61625.1"/>
    <property type="molecule type" value="Genomic_DNA"/>
</dbReference>
<dbReference type="Gene3D" id="3.30.230.10">
    <property type="match status" value="1"/>
</dbReference>
<reference evidence="7" key="1">
    <citation type="journal article" date="2015" name="PeerJ">
        <title>First genomic representation of candidate bacterial phylum KSB3 points to enhanced environmental sensing as a trigger of wastewater bulking.</title>
        <authorList>
            <person name="Sekiguchi Y."/>
            <person name="Ohashi A."/>
            <person name="Parks D.H."/>
            <person name="Yamauchi T."/>
            <person name="Tyson G.W."/>
            <person name="Hugenholtz P."/>
        </authorList>
    </citation>
    <scope>NUCLEOTIDE SEQUENCE [LARGE SCALE GENOMIC DNA]</scope>
</reference>
<dbReference type="InterPro" id="IPR020568">
    <property type="entry name" value="Ribosomal_Su5_D2-typ_SF"/>
</dbReference>
<dbReference type="Gene3D" id="1.25.40.10">
    <property type="entry name" value="Tetratricopeptide repeat domain"/>
    <property type="match status" value="1"/>
</dbReference>
<protein>
    <submittedName>
        <fullName evidence="7">Uncharacterized protein</fullName>
    </submittedName>
</protein>
<keyword evidence="3" id="KW-0677">Repeat</keyword>
<keyword evidence="8" id="KW-1185">Reference proteome</keyword>
<evidence type="ECO:0000256" key="6">
    <source>
        <dbReference type="SAM" id="Coils"/>
    </source>
</evidence>
<evidence type="ECO:0000313" key="8">
    <source>
        <dbReference type="Proteomes" id="UP000030661"/>
    </source>
</evidence>
<feature type="coiled-coil region" evidence="6">
    <location>
        <begin position="81"/>
        <end position="108"/>
    </location>
</feature>
<proteinExistence type="inferred from homology"/>
<evidence type="ECO:0000256" key="3">
    <source>
        <dbReference type="ARBA" id="ARBA00022737"/>
    </source>
</evidence>
<organism evidence="7">
    <name type="scientific">Vecturithrix granuli</name>
    <dbReference type="NCBI Taxonomy" id="1499967"/>
    <lineage>
        <taxon>Bacteria</taxon>
        <taxon>Candidatus Moduliflexota</taxon>
        <taxon>Candidatus Vecturitrichia</taxon>
        <taxon>Candidatus Vecturitrichales</taxon>
        <taxon>Candidatus Vecturitrichaceae</taxon>
        <taxon>Candidatus Vecturithrix</taxon>
    </lineage>
</organism>
<dbReference type="GO" id="GO:0005737">
    <property type="term" value="C:cytoplasm"/>
    <property type="evidence" value="ECO:0007669"/>
    <property type="project" value="UniProtKB-SubCell"/>
</dbReference>
<dbReference type="HOGENOM" id="CLU_405811_0_0_0"/>
<dbReference type="Proteomes" id="UP000030661">
    <property type="component" value="Unassembled WGS sequence"/>
</dbReference>
<dbReference type="InterPro" id="IPR019734">
    <property type="entry name" value="TPR_rpt"/>
</dbReference>
<dbReference type="AlphaFoldDB" id="A0A081CAM0"/>
<sequence length="677" mass="76901">MQRSLLWTLMQRVQHALKSGNSEAQDLAISNLQEFLDNACPEYFPAFVYPPLGRVLRYYCANTLLQLALSSEDRQYVRDVFTATLDRLEAQKQKAAEIERQMQTFMARLKIREFADIDDVLASFCRIAGIEIPEMPQELVHAYRLLGKSPFTTASLTPFLETLLKTVVSEAGAAQFTPLRYIFWDQAAEQTQMKAVLVNPFSQEVRITRLDVWTTLDPHGRDHLAFDNRVDDCLLASCRQALEIARRFLEQRFPDLLERKGIQVTCRFPDPIASYSDASVSALVGLKVVGDLLHLPVDPGAIISAEVDRSGKIRPVNHITAKVVAADVHPDVAAFYLPIESAPARVARIALRRIATFREAVEQYYGAAYQQKQQQISRRKLLKGVVGLAVAPLGFLTFKNILQHPVSEQDGWLLEYAQELYDKQSNYQKAQEILLTLLNKFGDLRSSSEINQLKAQAFTHLGVIYRQTYRHKACLAAFNKAFDYWKTLHNQGQQAEQLLHIGIAYLDTVTVSGIHQNSELALRYIHQAHDMAGTGSHSFEGRCFKWEGMAYYWLHEYDLAQKYTTASLEYFDESDLEYQVSQQYWGMELSKLGSYDHAGHILEQCLRHPALQSAWNQARNLRSLGELYFSIGDRQQALVFARQAASVTQASNSPVLTTLFQKFLTQHGLTLTTLFAE</sequence>
<dbReference type="SUPFAM" id="SSF48452">
    <property type="entry name" value="TPR-like"/>
    <property type="match status" value="1"/>
</dbReference>
<comment type="subcellular location">
    <subcellularLocation>
        <location evidence="1">Cytoplasm</location>
    </subcellularLocation>
</comment>
<evidence type="ECO:0000313" key="7">
    <source>
        <dbReference type="EMBL" id="GAK61625.1"/>
    </source>
</evidence>
<keyword evidence="6" id="KW-0175">Coiled coil</keyword>
<dbReference type="PANTHER" id="PTHR46630:SF1">
    <property type="entry name" value="TETRATRICOPEPTIDE REPEAT PROTEIN 29"/>
    <property type="match status" value="1"/>
</dbReference>
<keyword evidence="2" id="KW-0963">Cytoplasm</keyword>
<dbReference type="InterPro" id="IPR011990">
    <property type="entry name" value="TPR-like_helical_dom_sf"/>
</dbReference>
<evidence type="ECO:0000256" key="5">
    <source>
        <dbReference type="ARBA" id="ARBA00038253"/>
    </source>
</evidence>
<keyword evidence="4" id="KW-0802">TPR repeat</keyword>
<dbReference type="STRING" id="1499967.U27_01526"/>
<comment type="similarity">
    <text evidence="5">Belongs to the Rap family.</text>
</comment>
<accession>A0A081CAM0</accession>
<dbReference type="InterPro" id="IPR014721">
    <property type="entry name" value="Ribsml_uS5_D2-typ_fold_subgr"/>
</dbReference>
<evidence type="ECO:0000256" key="1">
    <source>
        <dbReference type="ARBA" id="ARBA00004496"/>
    </source>
</evidence>
<dbReference type="SMART" id="SM00028">
    <property type="entry name" value="TPR"/>
    <property type="match status" value="3"/>
</dbReference>
<gene>
    <name evidence="7" type="ORF">U27_01526</name>
</gene>
<dbReference type="InterPro" id="IPR051476">
    <property type="entry name" value="Bac_ResReg_Asp_Phosphatase"/>
</dbReference>
<dbReference type="PANTHER" id="PTHR46630">
    <property type="entry name" value="TETRATRICOPEPTIDE REPEAT PROTEIN 29"/>
    <property type="match status" value="1"/>
</dbReference>
<evidence type="ECO:0000256" key="2">
    <source>
        <dbReference type="ARBA" id="ARBA00022490"/>
    </source>
</evidence>
<dbReference type="SUPFAM" id="SSF54211">
    <property type="entry name" value="Ribosomal protein S5 domain 2-like"/>
    <property type="match status" value="1"/>
</dbReference>
<evidence type="ECO:0000256" key="4">
    <source>
        <dbReference type="ARBA" id="ARBA00022803"/>
    </source>
</evidence>